<feature type="coiled-coil region" evidence="1">
    <location>
        <begin position="164"/>
        <end position="231"/>
    </location>
</feature>
<accession>A2EYM9</accession>
<evidence type="ECO:0000313" key="3">
    <source>
        <dbReference type="EMBL" id="EAY02242.1"/>
    </source>
</evidence>
<organism evidence="3 4">
    <name type="scientific">Trichomonas vaginalis (strain ATCC PRA-98 / G3)</name>
    <dbReference type="NCBI Taxonomy" id="412133"/>
    <lineage>
        <taxon>Eukaryota</taxon>
        <taxon>Metamonada</taxon>
        <taxon>Parabasalia</taxon>
        <taxon>Trichomonadida</taxon>
        <taxon>Trichomonadidae</taxon>
        <taxon>Trichomonas</taxon>
    </lineage>
</organism>
<dbReference type="EMBL" id="DS113542">
    <property type="protein sequence ID" value="EAY02242.1"/>
    <property type="molecule type" value="Genomic_DNA"/>
</dbReference>
<reference evidence="3" key="2">
    <citation type="journal article" date="2007" name="Science">
        <title>Draft genome sequence of the sexually transmitted pathogen Trichomonas vaginalis.</title>
        <authorList>
            <person name="Carlton J.M."/>
            <person name="Hirt R.P."/>
            <person name="Silva J.C."/>
            <person name="Delcher A.L."/>
            <person name="Schatz M."/>
            <person name="Zhao Q."/>
            <person name="Wortman J.R."/>
            <person name="Bidwell S.L."/>
            <person name="Alsmark U.C.M."/>
            <person name="Besteiro S."/>
            <person name="Sicheritz-Ponten T."/>
            <person name="Noel C.J."/>
            <person name="Dacks J.B."/>
            <person name="Foster P.G."/>
            <person name="Simillion C."/>
            <person name="Van de Peer Y."/>
            <person name="Miranda-Saavedra D."/>
            <person name="Barton G.J."/>
            <person name="Westrop G.D."/>
            <person name="Mueller S."/>
            <person name="Dessi D."/>
            <person name="Fiori P.L."/>
            <person name="Ren Q."/>
            <person name="Paulsen I."/>
            <person name="Zhang H."/>
            <person name="Bastida-Corcuera F.D."/>
            <person name="Simoes-Barbosa A."/>
            <person name="Brown M.T."/>
            <person name="Hayes R.D."/>
            <person name="Mukherjee M."/>
            <person name="Okumura C.Y."/>
            <person name="Schneider R."/>
            <person name="Smith A.J."/>
            <person name="Vanacova S."/>
            <person name="Villalvazo M."/>
            <person name="Haas B.J."/>
            <person name="Pertea M."/>
            <person name="Feldblyum T.V."/>
            <person name="Utterback T.R."/>
            <person name="Shu C.L."/>
            <person name="Osoegawa K."/>
            <person name="de Jong P.J."/>
            <person name="Hrdy I."/>
            <person name="Horvathova L."/>
            <person name="Zubacova Z."/>
            <person name="Dolezal P."/>
            <person name="Malik S.B."/>
            <person name="Logsdon J.M. Jr."/>
            <person name="Henze K."/>
            <person name="Gupta A."/>
            <person name="Wang C.C."/>
            <person name="Dunne R.L."/>
            <person name="Upcroft J.A."/>
            <person name="Upcroft P."/>
            <person name="White O."/>
            <person name="Salzberg S.L."/>
            <person name="Tang P."/>
            <person name="Chiu C.-H."/>
            <person name="Lee Y.-S."/>
            <person name="Embley T.M."/>
            <person name="Coombs G.H."/>
            <person name="Mottram J.C."/>
            <person name="Tachezy J."/>
            <person name="Fraser-Liggett C.M."/>
            <person name="Johnson P.J."/>
        </authorList>
    </citation>
    <scope>NUCLEOTIDE SEQUENCE [LARGE SCALE GENOMIC DNA]</scope>
    <source>
        <strain evidence="3">G3</strain>
    </source>
</reference>
<evidence type="ECO:0000313" key="4">
    <source>
        <dbReference type="Proteomes" id="UP000001542"/>
    </source>
</evidence>
<name>A2EYM9_TRIV3</name>
<dbReference type="VEuPathDB" id="TrichDB:TVAG_438330"/>
<sequence>MNNNTLKPKNIVAPKYVYMDGDRTEIYVICLSIVNGLSMDQIDPTLYPQIQVNLKQDRERYQVQGNKSAVDQINKSLAFIYDYNIEQQRKDEKMRYLSEIAFTDADVQQCLQDVIEGKEVDLRTPQFRKALMQKFRTAKYEAIQKTDYVLADAIERGINGLIVFENQEKVLKAQERLLNQKSKRMQRVQNSIDRKEKSWDIEIQNTENQKNREIDNLKKCKERDLKRFESEWAKSPKQPFRPSTYLIDAKRKVDFYKNLERCDALDEALKAANDLEAKEKKDYQDHLDLEYNRRCGDIESKYDNRISEKETFYTNTLQRMRNQKESDINSLKKGLAFLESRHLMGVDESMIVVEDKSSDEEDSSQLPPLSPKPNTSSQPSPPREARTTQRSPRRTPHTARTPRSPRSPRIANNEPEYQLTESRAKFVQRRAYNYLLYTRANVKSPSKRVVD</sequence>
<keyword evidence="1" id="KW-0175">Coiled coil</keyword>
<reference evidence="3" key="1">
    <citation type="submission" date="2006-10" db="EMBL/GenBank/DDBJ databases">
        <authorList>
            <person name="Amadeo P."/>
            <person name="Zhao Q."/>
            <person name="Wortman J."/>
            <person name="Fraser-Liggett C."/>
            <person name="Carlton J."/>
        </authorList>
    </citation>
    <scope>NUCLEOTIDE SEQUENCE</scope>
    <source>
        <strain evidence="3">G3</strain>
    </source>
</reference>
<feature type="compositionally biased region" description="Low complexity" evidence="2">
    <location>
        <begin position="398"/>
        <end position="409"/>
    </location>
</feature>
<dbReference type="InParanoid" id="A2EYM9"/>
<gene>
    <name evidence="3" type="ORF">TVAG_438330</name>
</gene>
<dbReference type="SMR" id="A2EYM9"/>
<protein>
    <submittedName>
        <fullName evidence="3">Uncharacterized protein</fullName>
    </submittedName>
</protein>
<dbReference type="AlphaFoldDB" id="A2EYM9"/>
<feature type="region of interest" description="Disordered" evidence="2">
    <location>
        <begin position="355"/>
        <end position="423"/>
    </location>
</feature>
<dbReference type="RefSeq" id="XP_001330601.1">
    <property type="nucleotide sequence ID" value="XM_001330565.1"/>
</dbReference>
<dbReference type="VEuPathDB" id="TrichDB:TVAGG3_0672280"/>
<keyword evidence="4" id="KW-1185">Reference proteome</keyword>
<evidence type="ECO:0000256" key="1">
    <source>
        <dbReference type="SAM" id="Coils"/>
    </source>
</evidence>
<proteinExistence type="predicted"/>
<evidence type="ECO:0000256" key="2">
    <source>
        <dbReference type="SAM" id="MobiDB-lite"/>
    </source>
</evidence>
<dbReference type="KEGG" id="tva:4760079"/>
<dbReference type="Proteomes" id="UP000001542">
    <property type="component" value="Unassembled WGS sequence"/>
</dbReference>